<evidence type="ECO:0000256" key="1">
    <source>
        <dbReference type="PROSITE-ProRule" id="PRU00175"/>
    </source>
</evidence>
<keyword evidence="1" id="KW-0479">Metal-binding</keyword>
<reference evidence="3 4" key="1">
    <citation type="journal article" date="2021" name="Nat. Commun.">
        <title>Incipient diploidization of the medicinal plant Perilla within 10,000 years.</title>
        <authorList>
            <person name="Zhang Y."/>
            <person name="Shen Q."/>
            <person name="Leng L."/>
            <person name="Zhang D."/>
            <person name="Chen S."/>
            <person name="Shi Y."/>
            <person name="Ning Z."/>
            <person name="Chen S."/>
        </authorList>
    </citation>
    <scope>NUCLEOTIDE SEQUENCE [LARGE SCALE GENOMIC DNA]</scope>
    <source>
        <strain evidence="4">cv. PC099</strain>
    </source>
</reference>
<evidence type="ECO:0000259" key="2">
    <source>
        <dbReference type="PROSITE" id="PS50089"/>
    </source>
</evidence>
<name>A0AAD4JEG2_PERFH</name>
<feature type="domain" description="RING-type" evidence="2">
    <location>
        <begin position="24"/>
        <end position="66"/>
    </location>
</feature>
<keyword evidence="1" id="KW-0862">Zinc</keyword>
<accession>A0AAD4JEG2</accession>
<keyword evidence="1" id="KW-0863">Zinc-finger</keyword>
<protein>
    <recommendedName>
        <fullName evidence="2">RING-type domain-containing protein</fullName>
    </recommendedName>
</protein>
<organism evidence="3 4">
    <name type="scientific">Perilla frutescens var. hirtella</name>
    <name type="common">Perilla citriodora</name>
    <name type="synonym">Perilla setoyensis</name>
    <dbReference type="NCBI Taxonomy" id="608512"/>
    <lineage>
        <taxon>Eukaryota</taxon>
        <taxon>Viridiplantae</taxon>
        <taxon>Streptophyta</taxon>
        <taxon>Embryophyta</taxon>
        <taxon>Tracheophyta</taxon>
        <taxon>Spermatophyta</taxon>
        <taxon>Magnoliopsida</taxon>
        <taxon>eudicotyledons</taxon>
        <taxon>Gunneridae</taxon>
        <taxon>Pentapetalae</taxon>
        <taxon>asterids</taxon>
        <taxon>lamiids</taxon>
        <taxon>Lamiales</taxon>
        <taxon>Lamiaceae</taxon>
        <taxon>Nepetoideae</taxon>
        <taxon>Elsholtzieae</taxon>
        <taxon>Perilla</taxon>
    </lineage>
</organism>
<dbReference type="InterPro" id="IPR001841">
    <property type="entry name" value="Znf_RING"/>
</dbReference>
<dbReference type="Gene3D" id="3.30.40.10">
    <property type="entry name" value="Zinc/RING finger domain, C3HC4 (zinc finger)"/>
    <property type="match status" value="1"/>
</dbReference>
<sequence length="70" mass="8003">MARMILLEKYTKERSTEEAGGGGCAICLDEYAIGQWRATIVHCNHRFHAPCIQSWLDLNFTCPLCRFNLV</sequence>
<dbReference type="Proteomes" id="UP001190926">
    <property type="component" value="Unassembled WGS sequence"/>
</dbReference>
<dbReference type="SUPFAM" id="SSF57850">
    <property type="entry name" value="RING/U-box"/>
    <property type="match status" value="1"/>
</dbReference>
<proteinExistence type="predicted"/>
<dbReference type="AlphaFoldDB" id="A0AAD4JEG2"/>
<dbReference type="SMART" id="SM00184">
    <property type="entry name" value="RING"/>
    <property type="match status" value="1"/>
</dbReference>
<keyword evidence="4" id="KW-1185">Reference proteome</keyword>
<evidence type="ECO:0000313" key="3">
    <source>
        <dbReference type="EMBL" id="KAH6832336.1"/>
    </source>
</evidence>
<dbReference type="PANTHER" id="PTHR45676:SF41">
    <property type="entry name" value="RING-H2 FINGER PROTEIN ATL66"/>
    <property type="match status" value="1"/>
</dbReference>
<dbReference type="PROSITE" id="PS50089">
    <property type="entry name" value="ZF_RING_2"/>
    <property type="match status" value="1"/>
</dbReference>
<dbReference type="GO" id="GO:0016567">
    <property type="term" value="P:protein ubiquitination"/>
    <property type="evidence" value="ECO:0007669"/>
    <property type="project" value="TreeGrafter"/>
</dbReference>
<comment type="caution">
    <text evidence="3">The sequence shown here is derived from an EMBL/GenBank/DDBJ whole genome shotgun (WGS) entry which is preliminary data.</text>
</comment>
<dbReference type="PANTHER" id="PTHR45676">
    <property type="entry name" value="RING-H2 FINGER PROTEIN ATL51-RELATED"/>
    <property type="match status" value="1"/>
</dbReference>
<dbReference type="GO" id="GO:0008270">
    <property type="term" value="F:zinc ion binding"/>
    <property type="evidence" value="ECO:0007669"/>
    <property type="project" value="UniProtKB-KW"/>
</dbReference>
<dbReference type="InterPro" id="IPR013083">
    <property type="entry name" value="Znf_RING/FYVE/PHD"/>
</dbReference>
<dbReference type="EMBL" id="SDAM02000071">
    <property type="protein sequence ID" value="KAH6832336.1"/>
    <property type="molecule type" value="Genomic_DNA"/>
</dbReference>
<gene>
    <name evidence="3" type="ORF">C2S53_001744</name>
</gene>
<dbReference type="Pfam" id="PF13639">
    <property type="entry name" value="zf-RING_2"/>
    <property type="match status" value="1"/>
</dbReference>
<evidence type="ECO:0000313" key="4">
    <source>
        <dbReference type="Proteomes" id="UP001190926"/>
    </source>
</evidence>